<evidence type="ECO:0000256" key="1">
    <source>
        <dbReference type="SAM" id="MobiDB-lite"/>
    </source>
</evidence>
<accession>A0A9P6AGA0</accession>
<feature type="region of interest" description="Disordered" evidence="1">
    <location>
        <begin position="1"/>
        <end position="24"/>
    </location>
</feature>
<feature type="region of interest" description="Disordered" evidence="1">
    <location>
        <begin position="49"/>
        <end position="98"/>
    </location>
</feature>
<reference evidence="2" key="1">
    <citation type="journal article" date="2020" name="Nat. Commun.">
        <title>Large-scale genome sequencing of mycorrhizal fungi provides insights into the early evolution of symbiotic traits.</title>
        <authorList>
            <person name="Miyauchi S."/>
            <person name="Kiss E."/>
            <person name="Kuo A."/>
            <person name="Drula E."/>
            <person name="Kohler A."/>
            <person name="Sanchez-Garcia M."/>
            <person name="Morin E."/>
            <person name="Andreopoulos B."/>
            <person name="Barry K.W."/>
            <person name="Bonito G."/>
            <person name="Buee M."/>
            <person name="Carver A."/>
            <person name="Chen C."/>
            <person name="Cichocki N."/>
            <person name="Clum A."/>
            <person name="Culley D."/>
            <person name="Crous P.W."/>
            <person name="Fauchery L."/>
            <person name="Girlanda M."/>
            <person name="Hayes R.D."/>
            <person name="Keri Z."/>
            <person name="LaButti K."/>
            <person name="Lipzen A."/>
            <person name="Lombard V."/>
            <person name="Magnuson J."/>
            <person name="Maillard F."/>
            <person name="Murat C."/>
            <person name="Nolan M."/>
            <person name="Ohm R.A."/>
            <person name="Pangilinan J."/>
            <person name="Pereira M.F."/>
            <person name="Perotto S."/>
            <person name="Peter M."/>
            <person name="Pfister S."/>
            <person name="Riley R."/>
            <person name="Sitrit Y."/>
            <person name="Stielow J.B."/>
            <person name="Szollosi G."/>
            <person name="Zifcakova L."/>
            <person name="Stursova M."/>
            <person name="Spatafora J.W."/>
            <person name="Tedersoo L."/>
            <person name="Vaario L.M."/>
            <person name="Yamada A."/>
            <person name="Yan M."/>
            <person name="Wang P."/>
            <person name="Xu J."/>
            <person name="Bruns T."/>
            <person name="Baldrian P."/>
            <person name="Vilgalys R."/>
            <person name="Dunand C."/>
            <person name="Henrissat B."/>
            <person name="Grigoriev I.V."/>
            <person name="Hibbett D."/>
            <person name="Nagy L.G."/>
            <person name="Martin F.M."/>
        </authorList>
    </citation>
    <scope>NUCLEOTIDE SEQUENCE</scope>
    <source>
        <strain evidence="2">UP504</strain>
    </source>
</reference>
<evidence type="ECO:0000313" key="2">
    <source>
        <dbReference type="EMBL" id="KAF9505168.1"/>
    </source>
</evidence>
<keyword evidence="3" id="KW-1185">Reference proteome</keyword>
<name>A0A9P6AGA0_9AGAM</name>
<feature type="region of interest" description="Disordered" evidence="1">
    <location>
        <begin position="517"/>
        <end position="609"/>
    </location>
</feature>
<sequence length="682" mass="74386">MGNLKTYKKPRGPGSNKSQHTANLSEQLPLPPCVNCAIVELELRSHPRQAAFKERTGPPRGTKRLDEVTQQGTKSQASCHPSPLVPIPLSSRASSPPPPMFSRALTQTKSPSPIVATSSSPARFPMVNDGALEDEINAPEHPLFLLDNGYESDSNDPVADQDYADDLVNASVADQEDVNNLINGDNDDDDNDLDKEVVSSMMTGGRFTQEQVLEVKGLANDLMAGLRHCVKAWERPLDAVMRIVNLVIATKEQRAGGNAWNAYQNAFPEDPEKATRPCHEYVAEVIKPTYLALISEHGGSQSKAWKRKAKELVAEHTKCKVVTAQKISLNAAELGSQMKSLNKRWSDDVKWGAKLNMHIMYIIISGNPNVAASKHNTMVCGTSAMQKWCKAELPVQTLLLPKIHSYIIATEGLTGIWPTQAPKQMPPDMHAKWTTCTAELTWLFEECSRATVGSKFPWGTIPAFLIRHHLWIKNWPATQEFPDMLGFTVSSALQPTMVLVHNSDDLTLCVTDWEGKVAKKKPSAKDGSVPSEQGGTSGDPNPDDGADGTTRPNPKRRRKNEVADGSGTRRGAKRKVVSNLIIEDEDEGPQATSTHSIGPALSSTSTPPSPLPMFGVGTMGPPMADVDVTSVASSMYHSTFQFMPMDINDFPTSNVDIDFSQFPGLDIFENQDLLLGTPAGLL</sequence>
<feature type="compositionally biased region" description="Basic residues" evidence="1">
    <location>
        <begin position="1"/>
        <end position="11"/>
    </location>
</feature>
<feature type="compositionally biased region" description="Basic and acidic residues" evidence="1">
    <location>
        <begin position="49"/>
        <end position="67"/>
    </location>
</feature>
<feature type="compositionally biased region" description="Polar residues" evidence="1">
    <location>
        <begin position="15"/>
        <end position="24"/>
    </location>
</feature>
<proteinExistence type="predicted"/>
<gene>
    <name evidence="2" type="ORF">BS47DRAFT_1368286</name>
</gene>
<protein>
    <submittedName>
        <fullName evidence="2">Uncharacterized protein</fullName>
    </submittedName>
</protein>
<comment type="caution">
    <text evidence="2">The sequence shown here is derived from an EMBL/GenBank/DDBJ whole genome shotgun (WGS) entry which is preliminary data.</text>
</comment>
<dbReference type="OrthoDB" id="3331822at2759"/>
<dbReference type="EMBL" id="MU129170">
    <property type="protein sequence ID" value="KAF9505168.1"/>
    <property type="molecule type" value="Genomic_DNA"/>
</dbReference>
<feature type="compositionally biased region" description="Polar residues" evidence="1">
    <location>
        <begin position="68"/>
        <end position="79"/>
    </location>
</feature>
<organism evidence="2 3">
    <name type="scientific">Hydnum rufescens UP504</name>
    <dbReference type="NCBI Taxonomy" id="1448309"/>
    <lineage>
        <taxon>Eukaryota</taxon>
        <taxon>Fungi</taxon>
        <taxon>Dikarya</taxon>
        <taxon>Basidiomycota</taxon>
        <taxon>Agaricomycotina</taxon>
        <taxon>Agaricomycetes</taxon>
        <taxon>Cantharellales</taxon>
        <taxon>Hydnaceae</taxon>
        <taxon>Hydnum</taxon>
    </lineage>
</organism>
<evidence type="ECO:0000313" key="3">
    <source>
        <dbReference type="Proteomes" id="UP000886523"/>
    </source>
</evidence>
<dbReference type="AlphaFoldDB" id="A0A9P6AGA0"/>
<dbReference type="Proteomes" id="UP000886523">
    <property type="component" value="Unassembled WGS sequence"/>
</dbReference>